<name>A0ABR1SN27_9PEZI</name>
<reference evidence="1 2" key="1">
    <citation type="submission" date="2023-01" db="EMBL/GenBank/DDBJ databases">
        <title>Analysis of 21 Apiospora genomes using comparative genomics revels a genus with tremendous synthesis potential of carbohydrate active enzymes and secondary metabolites.</title>
        <authorList>
            <person name="Sorensen T."/>
        </authorList>
    </citation>
    <scope>NUCLEOTIDE SEQUENCE [LARGE SCALE GENOMIC DNA]</scope>
    <source>
        <strain evidence="1 2">CBS 20057</strain>
    </source>
</reference>
<protein>
    <submittedName>
        <fullName evidence="1">Uncharacterized protein</fullName>
    </submittedName>
</protein>
<evidence type="ECO:0000313" key="1">
    <source>
        <dbReference type="EMBL" id="KAK8035738.1"/>
    </source>
</evidence>
<accession>A0ABR1SN27</accession>
<keyword evidence="2" id="KW-1185">Reference proteome</keyword>
<organism evidence="1 2">
    <name type="scientific">Apiospora marii</name>
    <dbReference type="NCBI Taxonomy" id="335849"/>
    <lineage>
        <taxon>Eukaryota</taxon>
        <taxon>Fungi</taxon>
        <taxon>Dikarya</taxon>
        <taxon>Ascomycota</taxon>
        <taxon>Pezizomycotina</taxon>
        <taxon>Sordariomycetes</taxon>
        <taxon>Xylariomycetidae</taxon>
        <taxon>Amphisphaeriales</taxon>
        <taxon>Apiosporaceae</taxon>
        <taxon>Apiospora</taxon>
    </lineage>
</organism>
<comment type="caution">
    <text evidence="1">The sequence shown here is derived from an EMBL/GenBank/DDBJ whole genome shotgun (WGS) entry which is preliminary data.</text>
</comment>
<evidence type="ECO:0000313" key="2">
    <source>
        <dbReference type="Proteomes" id="UP001396898"/>
    </source>
</evidence>
<gene>
    <name evidence="1" type="ORF">PG991_001811</name>
</gene>
<dbReference type="EMBL" id="JAQQWI010000005">
    <property type="protein sequence ID" value="KAK8035738.1"/>
    <property type="molecule type" value="Genomic_DNA"/>
</dbReference>
<sequence length="127" mass="12413">MDPCQTAAAVPGGAQLQRAAALAVLPATSAAASVAAAVLSGALRLPGPKAAAHAGAGFLRATRAAAGAWLGPVPAEDRGIPARARAAAADPGAAVPPQCAEGVWVCQQGGGRYQMIALPTCLLHTLF</sequence>
<proteinExistence type="predicted"/>
<dbReference type="Proteomes" id="UP001396898">
    <property type="component" value="Unassembled WGS sequence"/>
</dbReference>